<sequence length="385" mass="43038">MRSYNVISCDGHLEIPGEGWLARVPKKFQPLAPKLINLPEGGEAWLIEGYPLIHNGTNLAAGGAFKLTGASYWTENGDPAPGTGGPLQRLREQDLDGLDAELIYPPVFISRLIETMSDRSAYLAIVRAYNEWLVEEYCSLAPDRLIAVGVIPTTSIQDALSELERCHQLGMKAVTIGQFPNGSSQPNTADDAFWERAISYGIALTAHVAVGSPNHPMLLRSAAGKFDAPMVLMRSCVPAILPFMAETIASGVFDRFPTLQFYIAESNAGWVPEIMFLMNDNYTTFKSVIDFKFEKLPSQYVLDHFLFGIYKDPIALDLIEHLPLANIMWCSDFPHTVTTYPNSRQWLDRMFEKLMPEAHRKVLVENPCRFFGLQEDRSLTATPDY</sequence>
<dbReference type="Proteomes" id="UP000534590">
    <property type="component" value="Unassembled WGS sequence"/>
</dbReference>
<dbReference type="SUPFAM" id="SSF51556">
    <property type="entry name" value="Metallo-dependent hydrolases"/>
    <property type="match status" value="1"/>
</dbReference>
<evidence type="ECO:0000313" key="3">
    <source>
        <dbReference type="EMBL" id="MBB4492612.1"/>
    </source>
</evidence>
<dbReference type="PANTHER" id="PTHR21240:SF28">
    <property type="entry name" value="ISO-OROTATE DECARBOXYLASE (EUROFUNG)"/>
    <property type="match status" value="1"/>
</dbReference>
<proteinExistence type="predicted"/>
<dbReference type="PANTHER" id="PTHR21240">
    <property type="entry name" value="2-AMINO-3-CARBOXYLMUCONATE-6-SEMIALDEHYDE DECARBOXYLASE"/>
    <property type="match status" value="1"/>
</dbReference>
<keyword evidence="4" id="KW-1185">Reference proteome</keyword>
<name>A0ABR6JCI4_AGRRD</name>
<protein>
    <submittedName>
        <fullName evidence="3">TIM-barrel fold metal-dependent hydrolase</fullName>
    </submittedName>
</protein>
<dbReference type="EMBL" id="JACIHP010000005">
    <property type="protein sequence ID" value="MBB4492612.1"/>
    <property type="molecule type" value="Genomic_DNA"/>
</dbReference>
<feature type="domain" description="Amidohydrolase-related" evidence="2">
    <location>
        <begin position="124"/>
        <end position="373"/>
    </location>
</feature>
<dbReference type="RefSeq" id="WP_183229455.1">
    <property type="nucleotide sequence ID" value="NZ_JACIGS010000005.1"/>
</dbReference>
<dbReference type="Gene3D" id="3.20.20.140">
    <property type="entry name" value="Metal-dependent hydrolases"/>
    <property type="match status" value="1"/>
</dbReference>
<evidence type="ECO:0000313" key="4">
    <source>
        <dbReference type="Proteomes" id="UP000534590"/>
    </source>
</evidence>
<dbReference type="InterPro" id="IPR006680">
    <property type="entry name" value="Amidohydro-rel"/>
</dbReference>
<comment type="caution">
    <text evidence="3">The sequence shown here is derived from an EMBL/GenBank/DDBJ whole genome shotgun (WGS) entry which is preliminary data.</text>
</comment>
<dbReference type="Pfam" id="PF04909">
    <property type="entry name" value="Amidohydro_2"/>
    <property type="match status" value="1"/>
</dbReference>
<evidence type="ECO:0000256" key="1">
    <source>
        <dbReference type="ARBA" id="ARBA00023239"/>
    </source>
</evidence>
<dbReference type="InterPro" id="IPR032466">
    <property type="entry name" value="Metal_Hydrolase"/>
</dbReference>
<reference evidence="3 4" key="1">
    <citation type="submission" date="2020-08" db="EMBL/GenBank/DDBJ databases">
        <title>Genomic Encyclopedia of Type Strains, Phase IV (KMG-V): Genome sequencing to study the core and pangenomes of soil and plant-associated prokaryotes.</title>
        <authorList>
            <person name="Whitman W."/>
        </authorList>
    </citation>
    <scope>NUCLEOTIDE SEQUENCE [LARGE SCALE GENOMIC DNA]</scope>
    <source>
        <strain evidence="3 4">SEMIA 461</strain>
    </source>
</reference>
<organism evidence="3 4">
    <name type="scientific">Agrobacterium radiobacter</name>
    <dbReference type="NCBI Taxonomy" id="362"/>
    <lineage>
        <taxon>Bacteria</taxon>
        <taxon>Pseudomonadati</taxon>
        <taxon>Pseudomonadota</taxon>
        <taxon>Alphaproteobacteria</taxon>
        <taxon>Hyphomicrobiales</taxon>
        <taxon>Rhizobiaceae</taxon>
        <taxon>Rhizobium/Agrobacterium group</taxon>
        <taxon>Agrobacterium</taxon>
        <taxon>Agrobacterium tumefaciens complex</taxon>
    </lineage>
</organism>
<dbReference type="GO" id="GO:0016787">
    <property type="term" value="F:hydrolase activity"/>
    <property type="evidence" value="ECO:0007669"/>
    <property type="project" value="UniProtKB-KW"/>
</dbReference>
<gene>
    <name evidence="3" type="ORF">GGE40_004457</name>
</gene>
<evidence type="ECO:0000259" key="2">
    <source>
        <dbReference type="Pfam" id="PF04909"/>
    </source>
</evidence>
<dbReference type="InterPro" id="IPR032465">
    <property type="entry name" value="ACMSD"/>
</dbReference>
<keyword evidence="1" id="KW-0456">Lyase</keyword>
<keyword evidence="3" id="KW-0378">Hydrolase</keyword>
<accession>A0ABR6JCI4</accession>